<organism evidence="2 3">
    <name type="scientific">Candidatus Manganitrophus noduliformans</name>
    <dbReference type="NCBI Taxonomy" id="2606439"/>
    <lineage>
        <taxon>Bacteria</taxon>
        <taxon>Pseudomonadati</taxon>
        <taxon>Nitrospirota</taxon>
        <taxon>Nitrospiria</taxon>
        <taxon>Candidatus Troglogloeales</taxon>
        <taxon>Candidatus Manganitrophaceae</taxon>
        <taxon>Candidatus Manganitrophus</taxon>
    </lineage>
</organism>
<evidence type="ECO:0000313" key="2">
    <source>
        <dbReference type="EMBL" id="NKE72814.1"/>
    </source>
</evidence>
<feature type="region of interest" description="Disordered" evidence="1">
    <location>
        <begin position="137"/>
        <end position="166"/>
    </location>
</feature>
<name>A0A7X6DTD4_9BACT</name>
<proteinExistence type="predicted"/>
<accession>A0A7X6DTD4</accession>
<keyword evidence="3" id="KW-1185">Reference proteome</keyword>
<comment type="caution">
    <text evidence="2">The sequence shown here is derived from an EMBL/GenBank/DDBJ whole genome shotgun (WGS) entry which is preliminary data.</text>
</comment>
<protein>
    <submittedName>
        <fullName evidence="2">Transposase</fullName>
    </submittedName>
</protein>
<feature type="compositionally biased region" description="Basic and acidic residues" evidence="1">
    <location>
        <begin position="137"/>
        <end position="158"/>
    </location>
</feature>
<reference evidence="2 3" key="1">
    <citation type="journal article" date="2020" name="Nature">
        <title>Bacterial chemolithoautotrophy via manganese oxidation.</title>
        <authorList>
            <person name="Yu H."/>
            <person name="Leadbetter J.R."/>
        </authorList>
    </citation>
    <scope>NUCLEOTIDE SEQUENCE [LARGE SCALE GENOMIC DNA]</scope>
    <source>
        <strain evidence="2 3">Mn-1</strain>
    </source>
</reference>
<evidence type="ECO:0000313" key="3">
    <source>
        <dbReference type="Proteomes" id="UP000534783"/>
    </source>
</evidence>
<dbReference type="Proteomes" id="UP000534783">
    <property type="component" value="Unassembled WGS sequence"/>
</dbReference>
<dbReference type="AlphaFoldDB" id="A0A7X6DTD4"/>
<dbReference type="RefSeq" id="WP_168062750.1">
    <property type="nucleotide sequence ID" value="NZ_VTOW01000004.1"/>
</dbReference>
<evidence type="ECO:0000256" key="1">
    <source>
        <dbReference type="SAM" id="MobiDB-lite"/>
    </source>
</evidence>
<sequence>MATPRPPEAWCWQTFRAIRWGGRVFCPCCGEKARRHCRRGEAYCYWCRNCNRIFSDLTGTPFEGTKVPLSTWFMAIDLLGSEREITVNGLAHLAGIDRNTARIMKKKLEGLRDDPLIRSIGVDLFCLRRNDLPGRRDENRMDDDGVDAHTVRLSHGEKTAPSSHPL</sequence>
<dbReference type="EMBL" id="VTOW01000004">
    <property type="protein sequence ID" value="NKE72814.1"/>
    <property type="molecule type" value="Genomic_DNA"/>
</dbReference>
<gene>
    <name evidence="2" type="ORF">MNODULE_18855</name>
</gene>